<comment type="caution">
    <text evidence="1">The sequence shown here is derived from an EMBL/GenBank/DDBJ whole genome shotgun (WGS) entry which is preliminary data.</text>
</comment>
<dbReference type="Proteomes" id="UP000598996">
    <property type="component" value="Unassembled WGS sequence"/>
</dbReference>
<dbReference type="RefSeq" id="WP_202992390.1">
    <property type="nucleotide sequence ID" value="NZ_JAENHO010000004.1"/>
</dbReference>
<reference evidence="1 2" key="1">
    <citation type="submission" date="2021-01" db="EMBL/GenBank/DDBJ databases">
        <title>Actinoplanes sp. nov. LDG1-01 isolated from lichen.</title>
        <authorList>
            <person name="Saeng-In P."/>
            <person name="Phongsopitanun W."/>
            <person name="Kanchanasin P."/>
            <person name="Yuki M."/>
            <person name="Kudo T."/>
            <person name="Ohkuma M."/>
            <person name="Tanasupawat S."/>
        </authorList>
    </citation>
    <scope>NUCLEOTIDE SEQUENCE [LARGE SCALE GENOMIC DNA]</scope>
    <source>
        <strain evidence="1 2">LDG1-01</strain>
    </source>
</reference>
<organism evidence="1 2">
    <name type="scientific">Paractinoplanes lichenicola</name>
    <dbReference type="NCBI Taxonomy" id="2802976"/>
    <lineage>
        <taxon>Bacteria</taxon>
        <taxon>Bacillati</taxon>
        <taxon>Actinomycetota</taxon>
        <taxon>Actinomycetes</taxon>
        <taxon>Micromonosporales</taxon>
        <taxon>Micromonosporaceae</taxon>
        <taxon>Paractinoplanes</taxon>
    </lineage>
</organism>
<evidence type="ECO:0008006" key="3">
    <source>
        <dbReference type="Google" id="ProtNLM"/>
    </source>
</evidence>
<evidence type="ECO:0000313" key="2">
    <source>
        <dbReference type="Proteomes" id="UP000598996"/>
    </source>
</evidence>
<sequence length="105" mass="11495">MPWLSVERAMDAGGLGRRMTFLVDGRPVARLRRGATARVEVPAGLHVVRARMDWLRSRPLEVTVSDGETVSVSGGLTGHSMTFTGAFLRPGTALEIRSRGVRDHR</sequence>
<evidence type="ECO:0000313" key="1">
    <source>
        <dbReference type="EMBL" id="MBL7255892.1"/>
    </source>
</evidence>
<accession>A0ABS1VMD3</accession>
<gene>
    <name evidence="1" type="ORF">JKJ07_16440</name>
</gene>
<proteinExistence type="predicted"/>
<protein>
    <recommendedName>
        <fullName evidence="3">PEGA domain-containing protein</fullName>
    </recommendedName>
</protein>
<name>A0ABS1VMD3_9ACTN</name>
<dbReference type="EMBL" id="JAENHO010000004">
    <property type="protein sequence ID" value="MBL7255892.1"/>
    <property type="molecule type" value="Genomic_DNA"/>
</dbReference>
<keyword evidence="2" id="KW-1185">Reference proteome</keyword>